<evidence type="ECO:0000256" key="7">
    <source>
        <dbReference type="PROSITE-ProRule" id="PRU00259"/>
    </source>
</evidence>
<dbReference type="InterPro" id="IPR040144">
    <property type="entry name" value="RAP1GDS1"/>
</dbReference>
<dbReference type="Ensembl" id="ENSCMIT00000006805.1">
    <property type="protein sequence ID" value="ENSCMIP00000006593.1"/>
    <property type="gene ID" value="ENSCMIG00000003717.1"/>
</dbReference>
<evidence type="ECO:0000256" key="5">
    <source>
        <dbReference type="ARBA" id="ARBA00022824"/>
    </source>
</evidence>
<reference evidence="8" key="5">
    <citation type="submission" date="2025-09" db="UniProtKB">
        <authorList>
            <consortium name="Ensembl"/>
        </authorList>
    </citation>
    <scope>IDENTIFICATION</scope>
</reference>
<dbReference type="STRING" id="7868.ENSCMIP00000006593"/>
<keyword evidence="9" id="KW-1185">Reference proteome</keyword>
<accession>A0A4W3GR58</accession>
<organism evidence="8 9">
    <name type="scientific">Callorhinchus milii</name>
    <name type="common">Ghost shark</name>
    <dbReference type="NCBI Taxonomy" id="7868"/>
    <lineage>
        <taxon>Eukaryota</taxon>
        <taxon>Metazoa</taxon>
        <taxon>Chordata</taxon>
        <taxon>Craniata</taxon>
        <taxon>Vertebrata</taxon>
        <taxon>Chondrichthyes</taxon>
        <taxon>Holocephali</taxon>
        <taxon>Chimaeriformes</taxon>
        <taxon>Callorhinchidae</taxon>
        <taxon>Callorhinchus</taxon>
    </lineage>
</organism>
<dbReference type="AlphaFoldDB" id="A0A4W3GR58"/>
<evidence type="ECO:0000313" key="9">
    <source>
        <dbReference type="Proteomes" id="UP000314986"/>
    </source>
</evidence>
<feature type="repeat" description="ARM" evidence="7">
    <location>
        <begin position="477"/>
        <end position="507"/>
    </location>
</feature>
<evidence type="ECO:0000256" key="4">
    <source>
        <dbReference type="ARBA" id="ARBA00022490"/>
    </source>
</evidence>
<dbReference type="GO" id="GO:0005085">
    <property type="term" value="F:guanyl-nucleotide exchange factor activity"/>
    <property type="evidence" value="ECO:0007669"/>
    <property type="project" value="InterPro"/>
</dbReference>
<comment type="subcellular location">
    <subcellularLocation>
        <location evidence="3">Cytoplasm</location>
        <location evidence="3">Cytosol</location>
    </subcellularLocation>
    <subcellularLocation>
        <location evidence="2">Endoplasmic reticulum</location>
    </subcellularLocation>
    <subcellularLocation>
        <location evidence="1">Mitochondrion</location>
    </subcellularLocation>
</comment>
<dbReference type="Gene3D" id="1.25.10.10">
    <property type="entry name" value="Leucine-rich Repeat Variant"/>
    <property type="match status" value="3"/>
</dbReference>
<name>A0A4W3GR58_CALMI</name>
<dbReference type="GO" id="GO:0005783">
    <property type="term" value="C:endoplasmic reticulum"/>
    <property type="evidence" value="ECO:0007669"/>
    <property type="project" value="UniProtKB-SubCell"/>
</dbReference>
<keyword evidence="6" id="KW-0496">Mitochondrion</keyword>
<reference evidence="9" key="1">
    <citation type="journal article" date="2006" name="Science">
        <title>Ancient noncoding elements conserved in the human genome.</title>
        <authorList>
            <person name="Venkatesh B."/>
            <person name="Kirkness E.F."/>
            <person name="Loh Y.H."/>
            <person name="Halpern A.L."/>
            <person name="Lee A.P."/>
            <person name="Johnson J."/>
            <person name="Dandona N."/>
            <person name="Viswanathan L.D."/>
            <person name="Tay A."/>
            <person name="Venter J.C."/>
            <person name="Strausberg R.L."/>
            <person name="Brenner S."/>
        </authorList>
    </citation>
    <scope>NUCLEOTIDE SEQUENCE [LARGE SCALE GENOMIC DNA]</scope>
</reference>
<evidence type="ECO:0000256" key="3">
    <source>
        <dbReference type="ARBA" id="ARBA00004514"/>
    </source>
</evidence>
<dbReference type="PROSITE" id="PS50176">
    <property type="entry name" value="ARM_REPEAT"/>
    <property type="match status" value="3"/>
</dbReference>
<dbReference type="InterPro" id="IPR011989">
    <property type="entry name" value="ARM-like"/>
</dbReference>
<protein>
    <submittedName>
        <fullName evidence="8">Si:dkey-191g9.5</fullName>
    </submittedName>
</protein>
<dbReference type="InterPro" id="IPR016024">
    <property type="entry name" value="ARM-type_fold"/>
</dbReference>
<dbReference type="Pfam" id="PF00514">
    <property type="entry name" value="Arm"/>
    <property type="match status" value="1"/>
</dbReference>
<feature type="repeat" description="ARM" evidence="7">
    <location>
        <begin position="301"/>
        <end position="347"/>
    </location>
</feature>
<dbReference type="Proteomes" id="UP000314986">
    <property type="component" value="Unassembled WGS sequence"/>
</dbReference>
<dbReference type="SMART" id="SM00185">
    <property type="entry name" value="ARM"/>
    <property type="match status" value="6"/>
</dbReference>
<keyword evidence="4" id="KW-0963">Cytoplasm</keyword>
<dbReference type="InterPro" id="IPR000225">
    <property type="entry name" value="Armadillo"/>
</dbReference>
<dbReference type="PANTHER" id="PTHR10957">
    <property type="entry name" value="RAP1 GTPASE-GDP DISSOCIATION STIMULATOR 1"/>
    <property type="match status" value="1"/>
</dbReference>
<evidence type="ECO:0000256" key="1">
    <source>
        <dbReference type="ARBA" id="ARBA00004173"/>
    </source>
</evidence>
<reference evidence="9" key="3">
    <citation type="journal article" date="2014" name="Nature">
        <title>Elephant shark genome provides unique insights into gnathostome evolution.</title>
        <authorList>
            <consortium name="International Elephant Shark Genome Sequencing Consortium"/>
            <person name="Venkatesh B."/>
            <person name="Lee A.P."/>
            <person name="Ravi V."/>
            <person name="Maurya A.K."/>
            <person name="Lian M.M."/>
            <person name="Swann J.B."/>
            <person name="Ohta Y."/>
            <person name="Flajnik M.F."/>
            <person name="Sutoh Y."/>
            <person name="Kasahara M."/>
            <person name="Hoon S."/>
            <person name="Gangu V."/>
            <person name="Roy S.W."/>
            <person name="Irimia M."/>
            <person name="Korzh V."/>
            <person name="Kondrychyn I."/>
            <person name="Lim Z.W."/>
            <person name="Tay B.H."/>
            <person name="Tohari S."/>
            <person name="Kong K.W."/>
            <person name="Ho S."/>
            <person name="Lorente-Galdos B."/>
            <person name="Quilez J."/>
            <person name="Marques-Bonet T."/>
            <person name="Raney B.J."/>
            <person name="Ingham P.W."/>
            <person name="Tay A."/>
            <person name="Hillier L.W."/>
            <person name="Minx P."/>
            <person name="Boehm T."/>
            <person name="Wilson R.K."/>
            <person name="Brenner S."/>
            <person name="Warren W.C."/>
        </authorList>
    </citation>
    <scope>NUCLEOTIDE SEQUENCE [LARGE SCALE GENOMIC DNA]</scope>
</reference>
<reference evidence="8" key="4">
    <citation type="submission" date="2025-08" db="UniProtKB">
        <authorList>
            <consortium name="Ensembl"/>
        </authorList>
    </citation>
    <scope>IDENTIFICATION</scope>
</reference>
<feature type="repeat" description="ARM" evidence="7">
    <location>
        <begin position="124"/>
        <end position="154"/>
    </location>
</feature>
<dbReference type="GO" id="GO:0005739">
    <property type="term" value="C:mitochondrion"/>
    <property type="evidence" value="ECO:0007669"/>
    <property type="project" value="UniProtKB-SubCell"/>
</dbReference>
<evidence type="ECO:0000256" key="2">
    <source>
        <dbReference type="ARBA" id="ARBA00004240"/>
    </source>
</evidence>
<dbReference type="SUPFAM" id="SSF48371">
    <property type="entry name" value="ARM repeat"/>
    <property type="match status" value="2"/>
</dbReference>
<proteinExistence type="predicted"/>
<evidence type="ECO:0000256" key="6">
    <source>
        <dbReference type="ARBA" id="ARBA00023128"/>
    </source>
</evidence>
<dbReference type="OMA" id="ICFDNTH"/>
<dbReference type="GeneTree" id="ENSGT00390000014293"/>
<sequence length="555" mass="59530">MPSLSTLLTWSPTYRSKAANVIAELAKNDEVRQPCIDAQLVPALVLLLDSTEQEVLLHAGRAIGRICFENRDSSMLDCSAVLGWVRLGAGLVSARLGARLCPVGLVTESLCLAGELQEELVSMGVITSLVKIMSESSTNEALVNVCLLALGNLSDIEEAKEQLCKTLVAPELVKVLRRARTHDRQETVLEVLALLSENDVLKMQLVGAGLHEALADLVQTLMDSPRGEDRSNLKAASDLIVHLLLGDESMQKLFDNGSGVVYRTVVSWLQTSNNQLQLAGALAVANFARNDGNCVGMVALGVVHHLLDLLEQHLDNGNATVQHAALSALRNLAIPVANKVRMLEEGVVERVQSLLTSDRPPVQFKLLGTLRMLVDGQAEAADLLGQERGLLQRLVQWCEAKDHAGVRGEANRLLASLIRHSKSQDVVGAVVQSGGVKHLISMAISEHVIMQNEALIALALASALNLDAVAGVYLEAGLVPALQQLLESEVSAEEVKYNSMALLCSLTNSGQEPAKATSRVSVSLALPVPAAQLHTVTKKVSPDPYTCTQTLIHMI</sequence>
<dbReference type="GO" id="GO:0005829">
    <property type="term" value="C:cytosol"/>
    <property type="evidence" value="ECO:0007669"/>
    <property type="project" value="UniProtKB-SubCell"/>
</dbReference>
<reference evidence="9" key="2">
    <citation type="journal article" date="2007" name="PLoS Biol.">
        <title>Survey sequencing and comparative analysis of the elephant shark (Callorhinchus milii) genome.</title>
        <authorList>
            <person name="Venkatesh B."/>
            <person name="Kirkness E.F."/>
            <person name="Loh Y.H."/>
            <person name="Halpern A.L."/>
            <person name="Lee A.P."/>
            <person name="Johnson J."/>
            <person name="Dandona N."/>
            <person name="Viswanathan L.D."/>
            <person name="Tay A."/>
            <person name="Venter J.C."/>
            <person name="Strausberg R.L."/>
            <person name="Brenner S."/>
        </authorList>
    </citation>
    <scope>NUCLEOTIDE SEQUENCE [LARGE SCALE GENOMIC DNA]</scope>
</reference>
<keyword evidence="5" id="KW-0256">Endoplasmic reticulum</keyword>
<dbReference type="InParanoid" id="A0A4W3GR58"/>
<evidence type="ECO:0000313" key="8">
    <source>
        <dbReference type="Ensembl" id="ENSCMIP00000006593.1"/>
    </source>
</evidence>